<gene>
    <name evidence="2" type="ORF">Scep_007467</name>
</gene>
<dbReference type="InterPro" id="IPR029058">
    <property type="entry name" value="AB_hydrolase_fold"/>
</dbReference>
<dbReference type="SUPFAM" id="SSF53474">
    <property type="entry name" value="alpha/beta-Hydrolases"/>
    <property type="match status" value="1"/>
</dbReference>
<dbReference type="PANTHER" id="PTHR23024:SF135">
    <property type="entry name" value="CELL DEATH ASSOCIATED PROTEIN"/>
    <property type="match status" value="1"/>
</dbReference>
<keyword evidence="3" id="KW-1185">Reference proteome</keyword>
<organism evidence="2 3">
    <name type="scientific">Stephania cephalantha</name>
    <dbReference type="NCBI Taxonomy" id="152367"/>
    <lineage>
        <taxon>Eukaryota</taxon>
        <taxon>Viridiplantae</taxon>
        <taxon>Streptophyta</taxon>
        <taxon>Embryophyta</taxon>
        <taxon>Tracheophyta</taxon>
        <taxon>Spermatophyta</taxon>
        <taxon>Magnoliopsida</taxon>
        <taxon>Ranunculales</taxon>
        <taxon>Menispermaceae</taxon>
        <taxon>Menispermoideae</taxon>
        <taxon>Cissampelideae</taxon>
        <taxon>Stephania</taxon>
    </lineage>
</organism>
<dbReference type="Proteomes" id="UP001419268">
    <property type="component" value="Unassembled WGS sequence"/>
</dbReference>
<dbReference type="EMBL" id="JBBNAG010000003">
    <property type="protein sequence ID" value="KAK9148710.1"/>
    <property type="molecule type" value="Genomic_DNA"/>
</dbReference>
<dbReference type="InterPro" id="IPR013094">
    <property type="entry name" value="AB_hydrolase_3"/>
</dbReference>
<dbReference type="PANTHER" id="PTHR23024">
    <property type="entry name" value="ARYLACETAMIDE DEACETYLASE"/>
    <property type="match status" value="1"/>
</dbReference>
<accession>A0AAP0KCM3</accession>
<name>A0AAP0KCM3_9MAGN</name>
<evidence type="ECO:0000313" key="3">
    <source>
        <dbReference type="Proteomes" id="UP001419268"/>
    </source>
</evidence>
<dbReference type="AlphaFoldDB" id="A0AAP0KCM3"/>
<dbReference type="GO" id="GO:0016787">
    <property type="term" value="F:hydrolase activity"/>
    <property type="evidence" value="ECO:0007669"/>
    <property type="project" value="InterPro"/>
</dbReference>
<evidence type="ECO:0000259" key="1">
    <source>
        <dbReference type="Pfam" id="PF07859"/>
    </source>
</evidence>
<dbReference type="InterPro" id="IPR050466">
    <property type="entry name" value="Carboxylest/Gibb_receptor"/>
</dbReference>
<protein>
    <recommendedName>
        <fullName evidence="1">Alpha/beta hydrolase fold-3 domain-containing protein</fullName>
    </recommendedName>
</protein>
<dbReference type="Pfam" id="PF07859">
    <property type="entry name" value="Abhydrolase_3"/>
    <property type="match status" value="1"/>
</dbReference>
<reference evidence="2 3" key="1">
    <citation type="submission" date="2024-01" db="EMBL/GenBank/DDBJ databases">
        <title>Genome assemblies of Stephania.</title>
        <authorList>
            <person name="Yang L."/>
        </authorList>
    </citation>
    <scope>NUCLEOTIDE SEQUENCE [LARGE SCALE GENOMIC DNA]</scope>
    <source>
        <strain evidence="2">JXDWG</strain>
        <tissue evidence="2">Leaf</tissue>
    </source>
</reference>
<sequence>MSKRVELHEEFINGVATYDLTINSKSGITVRVYEPERKSNDDSKFPIVLHFHGGGFCISQYDWAMYYHVYTKFARMARAVDRRIRDKLAEPDRELARSDFNRVFLIGDSSGGNLVHAVVAPAGEVDLSPVRLAGAVPVHPGFVRSVRSESEKRKEFETPFLTVDMVDKFLAMALPRGSTKDHPITCLMGEAAPPLSGMKFPPYMVAVAENDLIKEMRLGLTIWIMKRLTRHVINMS</sequence>
<proteinExistence type="predicted"/>
<evidence type="ECO:0000313" key="2">
    <source>
        <dbReference type="EMBL" id="KAK9148710.1"/>
    </source>
</evidence>
<dbReference type="Gene3D" id="3.40.50.1820">
    <property type="entry name" value="alpha/beta hydrolase"/>
    <property type="match status" value="2"/>
</dbReference>
<feature type="domain" description="Alpha/beta hydrolase fold-3" evidence="1">
    <location>
        <begin position="95"/>
        <end position="215"/>
    </location>
</feature>
<comment type="caution">
    <text evidence="2">The sequence shown here is derived from an EMBL/GenBank/DDBJ whole genome shotgun (WGS) entry which is preliminary data.</text>
</comment>